<feature type="compositionally biased region" description="Polar residues" evidence="8">
    <location>
        <begin position="18"/>
        <end position="30"/>
    </location>
</feature>
<keyword evidence="6" id="KW-0472">Membrane</keyword>
<dbReference type="Proteomes" id="UP000792063">
    <property type="component" value="Unassembled WGS sequence"/>
</dbReference>
<dbReference type="AlphaFoldDB" id="A0A421H1Y6"/>
<keyword evidence="4" id="KW-0967">Endosome</keyword>
<comment type="similarity">
    <text evidence="2">Belongs to the SNF7 family.</text>
</comment>
<dbReference type="GO" id="GO:0015031">
    <property type="term" value="P:protein transport"/>
    <property type="evidence" value="ECO:0007669"/>
    <property type="project" value="UniProtKB-KW"/>
</dbReference>
<dbReference type="EMBL" id="JPWU03000171">
    <property type="protein sequence ID" value="KAG2523842.1"/>
    <property type="molecule type" value="Genomic_DNA"/>
</dbReference>
<reference evidence="9" key="3">
    <citation type="submission" date="2020-06" db="EMBL/GenBank/DDBJ databases">
        <authorList>
            <person name="Studholme D.J."/>
        </authorList>
    </citation>
    <scope>NUCLEOTIDE SEQUENCE</scope>
    <source>
        <strain evidence="9">NZFS 3630</strain>
    </source>
</reference>
<dbReference type="PANTHER" id="PTHR22761">
    <property type="entry name" value="CHARGED MULTIVESICULAR BODY PROTEIN"/>
    <property type="match status" value="1"/>
</dbReference>
<keyword evidence="11" id="KW-1185">Reference proteome</keyword>
<reference evidence="9" key="1">
    <citation type="journal article" date="2015" name="Genom Data">
        <title>Genome sequences of six Phytophthora species associated with forests in New Zealand.</title>
        <authorList>
            <person name="Studholme D.J."/>
            <person name="McDougal R.L."/>
            <person name="Sambles C."/>
            <person name="Hansen E."/>
            <person name="Hardy G."/>
            <person name="Grant M."/>
            <person name="Ganley R.J."/>
            <person name="Williams N.M."/>
        </authorList>
    </citation>
    <scope>NUCLEOTIDE SEQUENCE</scope>
    <source>
        <strain evidence="9">NZFS 3630</strain>
    </source>
</reference>
<feature type="compositionally biased region" description="Low complexity" evidence="8">
    <location>
        <begin position="1"/>
        <end position="17"/>
    </location>
</feature>
<proteinExistence type="inferred from homology"/>
<evidence type="ECO:0000256" key="4">
    <source>
        <dbReference type="ARBA" id="ARBA00022753"/>
    </source>
</evidence>
<comment type="subcellular location">
    <subcellularLocation>
        <location evidence="1">Endosome membrane</location>
    </subcellularLocation>
</comment>
<dbReference type="STRING" id="325452.A0A421H1Y6"/>
<evidence type="ECO:0000256" key="8">
    <source>
        <dbReference type="SAM" id="MobiDB-lite"/>
    </source>
</evidence>
<feature type="region of interest" description="Disordered" evidence="8">
    <location>
        <begin position="1"/>
        <end position="30"/>
    </location>
</feature>
<evidence type="ECO:0000256" key="6">
    <source>
        <dbReference type="ARBA" id="ARBA00023136"/>
    </source>
</evidence>
<dbReference type="PANTHER" id="PTHR22761:SF5">
    <property type="entry name" value="CHARGED MULTIVESICULAR BODY PROTEIN 6"/>
    <property type="match status" value="1"/>
</dbReference>
<sequence length="172" mass="19250">MGGSSSKSKQFSASNVSANGAGTSSARSQITSKDKAILDLKNARDRLKKYQSRLDIEANQLHDSAKRLLQAGKRVRLLLTGFLRDRAKLALKLKKYKEQQMQQADEHLIQVLGMLDTVEWETQQLQVFEGLKAGNSILNAIHKVNNVAWLPFLRRVQTQMELCVDGCLDTVP</sequence>
<dbReference type="GO" id="GO:0006900">
    <property type="term" value="P:vesicle budding from membrane"/>
    <property type="evidence" value="ECO:0007669"/>
    <property type="project" value="TreeGrafter"/>
</dbReference>
<evidence type="ECO:0000313" key="11">
    <source>
        <dbReference type="Proteomes" id="UP000285624"/>
    </source>
</evidence>
<evidence type="ECO:0000256" key="7">
    <source>
        <dbReference type="SAM" id="Coils"/>
    </source>
</evidence>
<dbReference type="GO" id="GO:0032511">
    <property type="term" value="P:late endosome to vacuole transport via multivesicular body sorting pathway"/>
    <property type="evidence" value="ECO:0007669"/>
    <property type="project" value="TreeGrafter"/>
</dbReference>
<evidence type="ECO:0000256" key="1">
    <source>
        <dbReference type="ARBA" id="ARBA00004608"/>
    </source>
</evidence>
<name>A0A421H1Y6_9STRA</name>
<keyword evidence="7" id="KW-0175">Coiled coil</keyword>
<keyword evidence="5" id="KW-0653">Protein transport</keyword>
<gene>
    <name evidence="10" type="ORF">BBO99_00000731</name>
    <name evidence="9" type="ORF">JM18_005610</name>
</gene>
<reference evidence="10 11" key="2">
    <citation type="submission" date="2018-07" db="EMBL/GenBank/DDBJ databases">
        <title>Genome sequencing of oomycete isolates from Chile give support for New Zealand origin for Phytophthora kernoviae and make available the first Nothophytophthora sp. genome.</title>
        <authorList>
            <person name="Studholme D.J."/>
            <person name="Sanfuentes E."/>
            <person name="Panda P."/>
            <person name="Hill R."/>
            <person name="Sambles C."/>
            <person name="Grant M."/>
            <person name="Williams N.M."/>
            <person name="Mcdougal R.L."/>
        </authorList>
    </citation>
    <scope>NUCLEOTIDE SEQUENCE [LARGE SCALE GENOMIC DNA]</scope>
    <source>
        <strain evidence="10">Chile4</strain>
    </source>
</reference>
<accession>A0A421H1Y6</accession>
<comment type="caution">
    <text evidence="10">The sequence shown here is derived from an EMBL/GenBank/DDBJ whole genome shotgun (WGS) entry which is preliminary data.</text>
</comment>
<evidence type="ECO:0000256" key="5">
    <source>
        <dbReference type="ARBA" id="ARBA00022927"/>
    </source>
</evidence>
<dbReference type="GO" id="GO:0005771">
    <property type="term" value="C:multivesicular body"/>
    <property type="evidence" value="ECO:0007669"/>
    <property type="project" value="TreeGrafter"/>
</dbReference>
<dbReference type="EMBL" id="MBDN02000010">
    <property type="protein sequence ID" value="RLN85262.1"/>
    <property type="molecule type" value="Genomic_DNA"/>
</dbReference>
<keyword evidence="3" id="KW-0813">Transport</keyword>
<feature type="coiled-coil region" evidence="7">
    <location>
        <begin position="33"/>
        <end position="60"/>
    </location>
</feature>
<dbReference type="Proteomes" id="UP000285624">
    <property type="component" value="Unassembled WGS sequence"/>
</dbReference>
<evidence type="ECO:0000313" key="9">
    <source>
        <dbReference type="EMBL" id="KAG2523842.1"/>
    </source>
</evidence>
<dbReference type="InterPro" id="IPR005024">
    <property type="entry name" value="Snf7_fam"/>
</dbReference>
<evidence type="ECO:0000313" key="10">
    <source>
        <dbReference type="EMBL" id="RLN85262.1"/>
    </source>
</evidence>
<evidence type="ECO:0000256" key="2">
    <source>
        <dbReference type="ARBA" id="ARBA00006190"/>
    </source>
</evidence>
<dbReference type="GO" id="GO:0000815">
    <property type="term" value="C:ESCRT III complex"/>
    <property type="evidence" value="ECO:0007669"/>
    <property type="project" value="TreeGrafter"/>
</dbReference>
<protein>
    <submittedName>
        <fullName evidence="10">Uncharacterized protein</fullName>
    </submittedName>
</protein>
<organism evidence="10 11">
    <name type="scientific">Phytophthora kernoviae</name>
    <dbReference type="NCBI Taxonomy" id="325452"/>
    <lineage>
        <taxon>Eukaryota</taxon>
        <taxon>Sar</taxon>
        <taxon>Stramenopiles</taxon>
        <taxon>Oomycota</taxon>
        <taxon>Peronosporomycetes</taxon>
        <taxon>Peronosporales</taxon>
        <taxon>Peronosporaceae</taxon>
        <taxon>Phytophthora</taxon>
    </lineage>
</organism>
<dbReference type="Pfam" id="PF03357">
    <property type="entry name" value="Snf7"/>
    <property type="match status" value="1"/>
</dbReference>
<evidence type="ECO:0000256" key="3">
    <source>
        <dbReference type="ARBA" id="ARBA00022448"/>
    </source>
</evidence>